<dbReference type="AlphaFoldDB" id="A0A2G9RR10"/>
<dbReference type="EMBL" id="KV935821">
    <property type="protein sequence ID" value="PIO30348.1"/>
    <property type="molecule type" value="Genomic_DNA"/>
</dbReference>
<sequence>MCSVLLSPRGTLDYLYPESFLLMIELSHSTVTCMILRFNLR</sequence>
<dbReference type="Proteomes" id="UP000228934">
    <property type="component" value="Unassembled WGS sequence"/>
</dbReference>
<evidence type="ECO:0000313" key="2">
    <source>
        <dbReference type="Proteomes" id="UP000228934"/>
    </source>
</evidence>
<gene>
    <name evidence="1" type="ORF">AB205_0119810</name>
</gene>
<proteinExistence type="predicted"/>
<accession>A0A2G9RR10</accession>
<protein>
    <submittedName>
        <fullName evidence="1">Uncharacterized protein</fullName>
    </submittedName>
</protein>
<name>A0A2G9RR10_AQUCT</name>
<reference evidence="2" key="1">
    <citation type="journal article" date="2017" name="Nat. Commun.">
        <title>The North American bullfrog draft genome provides insight into hormonal regulation of long noncoding RNA.</title>
        <authorList>
            <person name="Hammond S.A."/>
            <person name="Warren R.L."/>
            <person name="Vandervalk B.P."/>
            <person name="Kucuk E."/>
            <person name="Khan H."/>
            <person name="Gibb E.A."/>
            <person name="Pandoh P."/>
            <person name="Kirk H."/>
            <person name="Zhao Y."/>
            <person name="Jones M."/>
            <person name="Mungall A.J."/>
            <person name="Coope R."/>
            <person name="Pleasance S."/>
            <person name="Moore R.A."/>
            <person name="Holt R.A."/>
            <person name="Round J.M."/>
            <person name="Ohora S."/>
            <person name="Walle B.V."/>
            <person name="Veldhoen N."/>
            <person name="Helbing C.C."/>
            <person name="Birol I."/>
        </authorList>
    </citation>
    <scope>NUCLEOTIDE SEQUENCE [LARGE SCALE GENOMIC DNA]</scope>
</reference>
<organism evidence="1 2">
    <name type="scientific">Aquarana catesbeiana</name>
    <name type="common">American bullfrog</name>
    <name type="synonym">Rana catesbeiana</name>
    <dbReference type="NCBI Taxonomy" id="8400"/>
    <lineage>
        <taxon>Eukaryota</taxon>
        <taxon>Metazoa</taxon>
        <taxon>Chordata</taxon>
        <taxon>Craniata</taxon>
        <taxon>Vertebrata</taxon>
        <taxon>Euteleostomi</taxon>
        <taxon>Amphibia</taxon>
        <taxon>Batrachia</taxon>
        <taxon>Anura</taxon>
        <taxon>Neobatrachia</taxon>
        <taxon>Ranoidea</taxon>
        <taxon>Ranidae</taxon>
        <taxon>Aquarana</taxon>
    </lineage>
</organism>
<evidence type="ECO:0000313" key="1">
    <source>
        <dbReference type="EMBL" id="PIO30348.1"/>
    </source>
</evidence>
<keyword evidence="2" id="KW-1185">Reference proteome</keyword>